<evidence type="ECO:0000313" key="8">
    <source>
        <dbReference type="EMBL" id="QIW95005.1"/>
    </source>
</evidence>
<keyword evidence="4 5" id="KW-0472">Membrane</keyword>
<dbReference type="GO" id="GO:0006888">
    <property type="term" value="P:endoplasmic reticulum to Golgi vesicle-mediated transport"/>
    <property type="evidence" value="ECO:0007669"/>
    <property type="project" value="UniProtKB-UniRule"/>
</dbReference>
<feature type="domain" description="Endoplasmic reticulum vesicle transporter C-terminal" evidence="6">
    <location>
        <begin position="190"/>
        <end position="373"/>
    </location>
</feature>
<dbReference type="GO" id="GO:0006890">
    <property type="term" value="P:retrograde vesicle-mediated transport, Golgi to endoplasmic reticulum"/>
    <property type="evidence" value="ECO:0007669"/>
    <property type="project" value="TreeGrafter"/>
</dbReference>
<dbReference type="GO" id="GO:0033116">
    <property type="term" value="C:endoplasmic reticulum-Golgi intermediate compartment membrane"/>
    <property type="evidence" value="ECO:0007669"/>
    <property type="project" value="UniProtKB-SubCell"/>
</dbReference>
<evidence type="ECO:0000313" key="9">
    <source>
        <dbReference type="Proteomes" id="UP000503462"/>
    </source>
</evidence>
<keyword evidence="2 5" id="KW-0812">Transmembrane</keyword>
<dbReference type="InterPro" id="IPR039542">
    <property type="entry name" value="Erv_N"/>
</dbReference>
<protein>
    <recommendedName>
        <fullName evidence="5">Endoplasmic reticulum-Golgi intermediate compartment protein</fullName>
    </recommendedName>
</protein>
<evidence type="ECO:0000256" key="4">
    <source>
        <dbReference type="ARBA" id="ARBA00023136"/>
    </source>
</evidence>
<proteinExistence type="inferred from homology"/>
<dbReference type="EMBL" id="CP051139">
    <property type="protein sequence ID" value="QIW95005.1"/>
    <property type="molecule type" value="Genomic_DNA"/>
</dbReference>
<evidence type="ECO:0000259" key="7">
    <source>
        <dbReference type="Pfam" id="PF13850"/>
    </source>
</evidence>
<comment type="function">
    <text evidence="5">Plays a role in transport between endoplasmic reticulum and Golgi.</text>
</comment>
<feature type="transmembrane region" description="Helical" evidence="5">
    <location>
        <begin position="357"/>
        <end position="376"/>
    </location>
</feature>
<evidence type="ECO:0000256" key="3">
    <source>
        <dbReference type="ARBA" id="ARBA00022989"/>
    </source>
</evidence>
<evidence type="ECO:0000256" key="2">
    <source>
        <dbReference type="ARBA" id="ARBA00022692"/>
    </source>
</evidence>
<keyword evidence="5" id="KW-0931">ER-Golgi transport</keyword>
<dbReference type="InterPro" id="IPR012936">
    <property type="entry name" value="Erv_C"/>
</dbReference>
<dbReference type="Pfam" id="PF13850">
    <property type="entry name" value="ERGIC_N"/>
    <property type="match status" value="1"/>
</dbReference>
<evidence type="ECO:0000256" key="1">
    <source>
        <dbReference type="ARBA" id="ARBA00004370"/>
    </source>
</evidence>
<keyword evidence="9" id="KW-1185">Reference proteome</keyword>
<dbReference type="PANTHER" id="PTHR10984:SF81">
    <property type="entry name" value="ER-DERIVED VESICLES PROTEIN ERV41"/>
    <property type="match status" value="1"/>
</dbReference>
<evidence type="ECO:0000256" key="5">
    <source>
        <dbReference type="RuleBase" id="RU369013"/>
    </source>
</evidence>
<evidence type="ECO:0000259" key="6">
    <source>
        <dbReference type="Pfam" id="PF07970"/>
    </source>
</evidence>
<comment type="subcellular location">
    <subcellularLocation>
        <location evidence="5">Endoplasmic reticulum membrane</location>
        <topology evidence="5">Multi-pass membrane protein</topology>
    </subcellularLocation>
    <subcellularLocation>
        <location evidence="5">Endoplasmic reticulum-Golgi intermediate compartment membrane</location>
        <topology evidence="5">Multi-pass membrane protein</topology>
    </subcellularLocation>
    <subcellularLocation>
        <location evidence="5">Golgi apparatus membrane</location>
        <topology evidence="5">Multi-pass membrane protein</topology>
    </subcellularLocation>
    <subcellularLocation>
        <location evidence="1">Membrane</location>
    </subcellularLocation>
</comment>
<accession>A0A6H0XJW4</accession>
<keyword evidence="5" id="KW-0256">Endoplasmic reticulum</keyword>
<dbReference type="Pfam" id="PF07970">
    <property type="entry name" value="COPIIcoated_ERV"/>
    <property type="match status" value="1"/>
</dbReference>
<dbReference type="GO" id="GO:0000139">
    <property type="term" value="C:Golgi membrane"/>
    <property type="evidence" value="ECO:0007669"/>
    <property type="project" value="UniProtKB-SubCell"/>
</dbReference>
<comment type="similarity">
    <text evidence="5">Belongs to the ERGIC family.</text>
</comment>
<reference evidence="8 9" key="1">
    <citation type="journal article" date="2016" name="Sci. Rep.">
        <title>Peltaster fructicola genome reveals evolution from an invasive phytopathogen to an ectophytic parasite.</title>
        <authorList>
            <person name="Xu C."/>
            <person name="Chen H."/>
            <person name="Gleason M.L."/>
            <person name="Xu J.R."/>
            <person name="Liu H."/>
            <person name="Zhang R."/>
            <person name="Sun G."/>
        </authorList>
    </citation>
    <scope>NUCLEOTIDE SEQUENCE [LARGE SCALE GENOMIC DNA]</scope>
    <source>
        <strain evidence="8 9">LNHT1506</strain>
    </source>
</reference>
<dbReference type="InterPro" id="IPR045888">
    <property type="entry name" value="Erv"/>
</dbReference>
<dbReference type="OrthoDB" id="5541786at2759"/>
<keyword evidence="5" id="KW-0813">Transport</keyword>
<gene>
    <name evidence="8" type="ORF">AMS68_000523</name>
</gene>
<sequence length="420" mass="47264">MASNGNIDGFHTHGLDEDNFGESKAMKTVRAFDAFPKTKTSYTQQSSTGGIWTVALVVISIWLAGTELLRWWTGETTHTFDVEAGIGHDLQINFDMVVKMPCDFLNVNVQDASGDRVHAGMALKSDNTTWKQWESYHKGHALGATKEERQNLEHGAAEYGEQDVHDFLHASRGRKNFRKTPRLPWGVDADSCRIAGSMHTTKVQGDFHITAIGHGYAAWAPHLQHDLFNFTHHIMELSFGPFYPSLVNPLDNTLASTEHHFHKFQYYLSVVPTVYTTDANALRRLTHKEHESPSSGDDGLKQHAKRYAKDTVFTNQYAVTEQSHPVDERSIPGIFIKYDIEPIMLTIAEEWASLPSLFIRLVNVISGVLVAGGWLYTMTEWAKEMRARGRRQTTSYDGIIGEKAQPQDYTNGGYDKKAGY</sequence>
<keyword evidence="3 5" id="KW-1133">Transmembrane helix</keyword>
<dbReference type="AlphaFoldDB" id="A0A6H0XJW4"/>
<dbReference type="PANTHER" id="PTHR10984">
    <property type="entry name" value="ENDOPLASMIC RETICULUM-GOLGI INTERMEDIATE COMPARTMENT PROTEIN"/>
    <property type="match status" value="1"/>
</dbReference>
<organism evidence="8 9">
    <name type="scientific">Peltaster fructicola</name>
    <dbReference type="NCBI Taxonomy" id="286661"/>
    <lineage>
        <taxon>Eukaryota</taxon>
        <taxon>Fungi</taxon>
        <taxon>Dikarya</taxon>
        <taxon>Ascomycota</taxon>
        <taxon>Pezizomycotina</taxon>
        <taxon>Dothideomycetes</taxon>
        <taxon>Dothideomycetes incertae sedis</taxon>
        <taxon>Peltaster</taxon>
    </lineage>
</organism>
<dbReference type="GO" id="GO:0030134">
    <property type="term" value="C:COPII-coated ER to Golgi transport vesicle"/>
    <property type="evidence" value="ECO:0007669"/>
    <property type="project" value="TreeGrafter"/>
</dbReference>
<feature type="domain" description="Endoplasmic reticulum vesicle transporter N-terminal" evidence="7">
    <location>
        <begin position="29"/>
        <end position="116"/>
    </location>
</feature>
<name>A0A6H0XJW4_9PEZI</name>
<comment type="caution">
    <text evidence="5">Lacks conserved residue(s) required for the propagation of feature annotation.</text>
</comment>
<dbReference type="GO" id="GO:0005789">
    <property type="term" value="C:endoplasmic reticulum membrane"/>
    <property type="evidence" value="ECO:0007669"/>
    <property type="project" value="UniProtKB-SubCell"/>
</dbReference>
<dbReference type="Proteomes" id="UP000503462">
    <property type="component" value="Chromosome 1"/>
</dbReference>
<keyword evidence="5" id="KW-0333">Golgi apparatus</keyword>